<feature type="domain" description="Terminase ATPase subunit N-terminal" evidence="1">
    <location>
        <begin position="25"/>
        <end position="53"/>
    </location>
</feature>
<protein>
    <recommendedName>
        <fullName evidence="1">Terminase ATPase subunit N-terminal domain-containing protein</fullName>
    </recommendedName>
</protein>
<name>A0ABV5WQT9_9BACI</name>
<reference evidence="3 4" key="1">
    <citation type="submission" date="2024-09" db="EMBL/GenBank/DDBJ databases">
        <authorList>
            <person name="Sun Q."/>
            <person name="Mori K."/>
        </authorList>
    </citation>
    <scope>NUCLEOTIDE SEQUENCE [LARGE SCALE GENOMIC DNA]</scope>
    <source>
        <strain evidence="3 4">JCM 11201</strain>
    </source>
</reference>
<dbReference type="Proteomes" id="UP001589609">
    <property type="component" value="Unassembled WGS sequence"/>
</dbReference>
<dbReference type="EMBL" id="JBHMAF010000019">
    <property type="protein sequence ID" value="MFB9757949.1"/>
    <property type="molecule type" value="Genomic_DNA"/>
</dbReference>
<accession>A0ABV5WQT9</accession>
<evidence type="ECO:0000259" key="1">
    <source>
        <dbReference type="Pfam" id="PF06056"/>
    </source>
</evidence>
<comment type="caution">
    <text evidence="3">The sequence shown here is derived from an EMBL/GenBank/DDBJ whole genome shotgun (WGS) entry which is preliminary data.</text>
</comment>
<keyword evidence="4" id="KW-1185">Reference proteome</keyword>
<dbReference type="EMBL" id="JBHMAF010000197">
    <property type="protein sequence ID" value="MFB9762426.1"/>
    <property type="molecule type" value="Genomic_DNA"/>
</dbReference>
<sequence>MKTQVAELETVQQAMKQTKDKRMHERYQAVSLFLQGYTYAQITKIVGRNEKTV</sequence>
<organism evidence="3 4">
    <name type="scientific">Ectobacillus funiculus</name>
    <dbReference type="NCBI Taxonomy" id="137993"/>
    <lineage>
        <taxon>Bacteria</taxon>
        <taxon>Bacillati</taxon>
        <taxon>Bacillota</taxon>
        <taxon>Bacilli</taxon>
        <taxon>Bacillales</taxon>
        <taxon>Bacillaceae</taxon>
        <taxon>Ectobacillus</taxon>
    </lineage>
</organism>
<dbReference type="Pfam" id="PF06056">
    <property type="entry name" value="Terminase_5"/>
    <property type="match status" value="1"/>
</dbReference>
<dbReference type="InterPro" id="IPR010332">
    <property type="entry name" value="ATPase_terminase-su_N"/>
</dbReference>
<feature type="non-terminal residue" evidence="3">
    <location>
        <position position="53"/>
    </location>
</feature>
<evidence type="ECO:0000313" key="3">
    <source>
        <dbReference type="EMBL" id="MFB9762426.1"/>
    </source>
</evidence>
<gene>
    <name evidence="2" type="ORF">ACFFMS_05270</name>
    <name evidence="3" type="ORF">ACFFMS_29810</name>
</gene>
<proteinExistence type="predicted"/>
<evidence type="ECO:0000313" key="2">
    <source>
        <dbReference type="EMBL" id="MFB9757949.1"/>
    </source>
</evidence>
<evidence type="ECO:0000313" key="4">
    <source>
        <dbReference type="Proteomes" id="UP001589609"/>
    </source>
</evidence>